<dbReference type="GO" id="GO:0016491">
    <property type="term" value="F:oxidoreductase activity"/>
    <property type="evidence" value="ECO:0007669"/>
    <property type="project" value="UniProtKB-KW"/>
</dbReference>
<evidence type="ECO:0000256" key="1">
    <source>
        <dbReference type="ARBA" id="ARBA00001974"/>
    </source>
</evidence>
<dbReference type="PANTHER" id="PTHR43884:SF12">
    <property type="entry name" value="ISOVALERYL-COA DEHYDROGENASE, MITOCHONDRIAL-RELATED"/>
    <property type="match status" value="1"/>
</dbReference>
<protein>
    <submittedName>
        <fullName evidence="9">Acyl-CoA dehydrogenase family protein</fullName>
        <ecNumber evidence="9">1.-.-.-</ecNumber>
    </submittedName>
</protein>
<keyword evidence="3 5" id="KW-0285">Flavoprotein</keyword>
<evidence type="ECO:0000256" key="2">
    <source>
        <dbReference type="ARBA" id="ARBA00009347"/>
    </source>
</evidence>
<dbReference type="InterPro" id="IPR037069">
    <property type="entry name" value="AcylCoA_DH/ox_N_sf"/>
</dbReference>
<dbReference type="InterPro" id="IPR046373">
    <property type="entry name" value="Acyl-CoA_Oxase/DH_mid-dom_sf"/>
</dbReference>
<dbReference type="InterPro" id="IPR013786">
    <property type="entry name" value="AcylCoA_DH/ox_N"/>
</dbReference>
<feature type="domain" description="Acyl-CoA oxidase/dehydrogenase middle" evidence="7">
    <location>
        <begin position="120"/>
        <end position="208"/>
    </location>
</feature>
<sequence>MQFELTDTQRAIRQAARNLAEDHFDEDAFTWEGEHPEENGKVLADHGFLGMTLPEEYGGGDASWMEALMAMEGVGAVCPDSAALIRETNVGNVQIIAKFGTEELKEEYLPPVCKGESFIAVAMSEPEHGSDVTHMDTTAERDGDEYVLNGRKAWVSEADRADAFVTYVRLSSNDIGSLLVDSDTPGLTVTDPDVNMAGGSQSQLFFDDARVPVKNELVTGSDSFKRTIKTYNVNRITSMAVNWITAKWVFEEALEYVQEREQFDQPIGEFQGVSHEIADMATK</sequence>
<dbReference type="PANTHER" id="PTHR43884">
    <property type="entry name" value="ACYL-COA DEHYDROGENASE"/>
    <property type="match status" value="1"/>
</dbReference>
<dbReference type="AlphaFoldDB" id="A0ABD5SI90"/>
<evidence type="ECO:0000259" key="8">
    <source>
        <dbReference type="Pfam" id="PF02771"/>
    </source>
</evidence>
<dbReference type="RefSeq" id="WP_273738060.1">
    <property type="nucleotide sequence ID" value="NZ_JAQIVI010000121.1"/>
</dbReference>
<keyword evidence="4 5" id="KW-0274">FAD</keyword>
<comment type="caution">
    <text evidence="9">The sequence shown here is derived from an EMBL/GenBank/DDBJ whole genome shotgun (WGS) entry which is preliminary data.</text>
</comment>
<dbReference type="InterPro" id="IPR006091">
    <property type="entry name" value="Acyl-CoA_Oxase/DH_mid-dom"/>
</dbReference>
<dbReference type="EMBL" id="JBHSWV010000121">
    <property type="protein sequence ID" value="MFC6765015.1"/>
    <property type="molecule type" value="Genomic_DNA"/>
</dbReference>
<reference evidence="9 10" key="1">
    <citation type="journal article" date="2019" name="Int. J. Syst. Evol. Microbiol.">
        <title>The Global Catalogue of Microorganisms (GCM) 10K type strain sequencing project: providing services to taxonomists for standard genome sequencing and annotation.</title>
        <authorList>
            <consortium name="The Broad Institute Genomics Platform"/>
            <consortium name="The Broad Institute Genome Sequencing Center for Infectious Disease"/>
            <person name="Wu L."/>
            <person name="Ma J."/>
        </authorList>
    </citation>
    <scope>NUCLEOTIDE SEQUENCE [LARGE SCALE GENOMIC DNA]</scope>
    <source>
        <strain evidence="9 10">LMG 29247</strain>
    </source>
</reference>
<dbReference type="Pfam" id="PF02771">
    <property type="entry name" value="Acyl-CoA_dh_N"/>
    <property type="match status" value="1"/>
</dbReference>
<evidence type="ECO:0000313" key="10">
    <source>
        <dbReference type="Proteomes" id="UP001596383"/>
    </source>
</evidence>
<dbReference type="Gene3D" id="1.10.540.10">
    <property type="entry name" value="Acyl-CoA dehydrogenase/oxidase, N-terminal domain"/>
    <property type="match status" value="1"/>
</dbReference>
<name>A0ABD5SI90_9EURY</name>
<evidence type="ECO:0000256" key="4">
    <source>
        <dbReference type="ARBA" id="ARBA00022827"/>
    </source>
</evidence>
<feature type="domain" description="Acyl-CoA dehydrogenase/oxidase N-terminal" evidence="8">
    <location>
        <begin position="6"/>
        <end position="116"/>
    </location>
</feature>
<dbReference type="Gene3D" id="1.20.140.10">
    <property type="entry name" value="Butyryl-CoA Dehydrogenase, subunit A, domain 3"/>
    <property type="match status" value="1"/>
</dbReference>
<dbReference type="SUPFAM" id="SSF47203">
    <property type="entry name" value="Acyl-CoA dehydrogenase C-terminal domain-like"/>
    <property type="match status" value="1"/>
</dbReference>
<dbReference type="InterPro" id="IPR009075">
    <property type="entry name" value="AcylCo_DH/oxidase_C"/>
</dbReference>
<feature type="non-terminal residue" evidence="9">
    <location>
        <position position="283"/>
    </location>
</feature>
<comment type="similarity">
    <text evidence="2 5">Belongs to the acyl-CoA dehydrogenase family.</text>
</comment>
<dbReference type="SUPFAM" id="SSF56645">
    <property type="entry name" value="Acyl-CoA dehydrogenase NM domain-like"/>
    <property type="match status" value="1"/>
</dbReference>
<accession>A0ABD5SI90</accession>
<proteinExistence type="inferred from homology"/>
<dbReference type="InterPro" id="IPR009100">
    <property type="entry name" value="AcylCoA_DH/oxidase_NM_dom_sf"/>
</dbReference>
<feature type="domain" description="Acyl-CoA dehydrogenase/oxidase C-terminal" evidence="6">
    <location>
        <begin position="224"/>
        <end position="283"/>
    </location>
</feature>
<keyword evidence="5 9" id="KW-0560">Oxidoreductase</keyword>
<comment type="cofactor">
    <cofactor evidence="1 5">
        <name>FAD</name>
        <dbReference type="ChEBI" id="CHEBI:57692"/>
    </cofactor>
</comment>
<dbReference type="Pfam" id="PF02770">
    <property type="entry name" value="Acyl-CoA_dh_M"/>
    <property type="match status" value="1"/>
</dbReference>
<keyword evidence="10" id="KW-1185">Reference proteome</keyword>
<gene>
    <name evidence="9" type="ORF">ACFQE6_08330</name>
</gene>
<evidence type="ECO:0000259" key="6">
    <source>
        <dbReference type="Pfam" id="PF00441"/>
    </source>
</evidence>
<evidence type="ECO:0000256" key="5">
    <source>
        <dbReference type="RuleBase" id="RU362125"/>
    </source>
</evidence>
<dbReference type="Pfam" id="PF00441">
    <property type="entry name" value="Acyl-CoA_dh_1"/>
    <property type="match status" value="1"/>
</dbReference>
<evidence type="ECO:0000256" key="3">
    <source>
        <dbReference type="ARBA" id="ARBA00022630"/>
    </source>
</evidence>
<evidence type="ECO:0000313" key="9">
    <source>
        <dbReference type="EMBL" id="MFC6765015.1"/>
    </source>
</evidence>
<evidence type="ECO:0000259" key="7">
    <source>
        <dbReference type="Pfam" id="PF02770"/>
    </source>
</evidence>
<dbReference type="InterPro" id="IPR036250">
    <property type="entry name" value="AcylCo_DH-like_C"/>
</dbReference>
<dbReference type="EC" id="1.-.-.-" evidence="9"/>
<organism evidence="9 10">
    <name type="scientific">Natrinema soli</name>
    <dbReference type="NCBI Taxonomy" id="1930624"/>
    <lineage>
        <taxon>Archaea</taxon>
        <taxon>Methanobacteriati</taxon>
        <taxon>Methanobacteriota</taxon>
        <taxon>Stenosarchaea group</taxon>
        <taxon>Halobacteria</taxon>
        <taxon>Halobacteriales</taxon>
        <taxon>Natrialbaceae</taxon>
        <taxon>Natrinema</taxon>
    </lineage>
</organism>
<dbReference type="Gene3D" id="2.40.110.10">
    <property type="entry name" value="Butyryl-CoA Dehydrogenase, subunit A, domain 2"/>
    <property type="match status" value="1"/>
</dbReference>
<dbReference type="Proteomes" id="UP001596383">
    <property type="component" value="Unassembled WGS sequence"/>
</dbReference>